<dbReference type="AlphaFoldDB" id="A0A5B7JTV1"/>
<evidence type="ECO:0000313" key="2">
    <source>
        <dbReference type="EMBL" id="MPC95754.1"/>
    </source>
</evidence>
<dbReference type="Proteomes" id="UP000324222">
    <property type="component" value="Unassembled WGS sequence"/>
</dbReference>
<keyword evidence="1" id="KW-1133">Transmembrane helix</keyword>
<sequence>MSRVIVTHCVRVFLSTVWLRRAHFGHTRQLPVQRPRGDHPAHHRTPPWPVVSANINFPLYVLLAEYSPILFLFFIFFT</sequence>
<reference evidence="2 3" key="1">
    <citation type="submission" date="2019-05" db="EMBL/GenBank/DDBJ databases">
        <title>Another draft genome of Portunus trituberculatus and its Hox gene families provides insights of decapod evolution.</title>
        <authorList>
            <person name="Jeong J.-H."/>
            <person name="Song I."/>
            <person name="Kim S."/>
            <person name="Choi T."/>
            <person name="Kim D."/>
            <person name="Ryu S."/>
            <person name="Kim W."/>
        </authorList>
    </citation>
    <scope>NUCLEOTIDE SEQUENCE [LARGE SCALE GENOMIC DNA]</scope>
    <source>
        <tissue evidence="2">Muscle</tissue>
    </source>
</reference>
<dbReference type="EMBL" id="VSRR010103393">
    <property type="protein sequence ID" value="MPC95754.1"/>
    <property type="molecule type" value="Genomic_DNA"/>
</dbReference>
<accession>A0A5B7JTV1</accession>
<gene>
    <name evidence="2" type="ORF">E2C01_090980</name>
</gene>
<feature type="transmembrane region" description="Helical" evidence="1">
    <location>
        <begin position="57"/>
        <end position="77"/>
    </location>
</feature>
<keyword evidence="1" id="KW-0472">Membrane</keyword>
<proteinExistence type="predicted"/>
<protein>
    <submittedName>
        <fullName evidence="2">Uncharacterized protein</fullName>
    </submittedName>
</protein>
<evidence type="ECO:0000256" key="1">
    <source>
        <dbReference type="SAM" id="Phobius"/>
    </source>
</evidence>
<keyword evidence="3" id="KW-1185">Reference proteome</keyword>
<name>A0A5B7JTV1_PORTR</name>
<organism evidence="2 3">
    <name type="scientific">Portunus trituberculatus</name>
    <name type="common">Swimming crab</name>
    <name type="synonym">Neptunus trituberculatus</name>
    <dbReference type="NCBI Taxonomy" id="210409"/>
    <lineage>
        <taxon>Eukaryota</taxon>
        <taxon>Metazoa</taxon>
        <taxon>Ecdysozoa</taxon>
        <taxon>Arthropoda</taxon>
        <taxon>Crustacea</taxon>
        <taxon>Multicrustacea</taxon>
        <taxon>Malacostraca</taxon>
        <taxon>Eumalacostraca</taxon>
        <taxon>Eucarida</taxon>
        <taxon>Decapoda</taxon>
        <taxon>Pleocyemata</taxon>
        <taxon>Brachyura</taxon>
        <taxon>Eubrachyura</taxon>
        <taxon>Portunoidea</taxon>
        <taxon>Portunidae</taxon>
        <taxon>Portuninae</taxon>
        <taxon>Portunus</taxon>
    </lineage>
</organism>
<comment type="caution">
    <text evidence="2">The sequence shown here is derived from an EMBL/GenBank/DDBJ whole genome shotgun (WGS) entry which is preliminary data.</text>
</comment>
<evidence type="ECO:0000313" key="3">
    <source>
        <dbReference type="Proteomes" id="UP000324222"/>
    </source>
</evidence>
<keyword evidence="1" id="KW-0812">Transmembrane</keyword>